<evidence type="ECO:0000256" key="8">
    <source>
        <dbReference type="SAM" id="SignalP"/>
    </source>
</evidence>
<evidence type="ECO:0000256" key="3">
    <source>
        <dbReference type="ARBA" id="ARBA00022729"/>
    </source>
</evidence>
<evidence type="ECO:0000256" key="6">
    <source>
        <dbReference type="ARBA" id="ARBA00029467"/>
    </source>
</evidence>
<dbReference type="Proteomes" id="UP000237347">
    <property type="component" value="Unassembled WGS sequence"/>
</dbReference>
<dbReference type="InterPro" id="IPR052222">
    <property type="entry name" value="DESIGUAL"/>
</dbReference>
<evidence type="ECO:0000256" key="4">
    <source>
        <dbReference type="ARBA" id="ARBA00022989"/>
    </source>
</evidence>
<comment type="caution">
    <text evidence="9">The sequence shown here is derived from an EMBL/GenBank/DDBJ whole genome shotgun (WGS) entry which is preliminary data.</text>
</comment>
<feature type="chain" id="PRO_5043642794" evidence="8">
    <location>
        <begin position="21"/>
        <end position="160"/>
    </location>
</feature>
<evidence type="ECO:0000256" key="1">
    <source>
        <dbReference type="ARBA" id="ARBA00004127"/>
    </source>
</evidence>
<name>A0AAW0KKZ6_QUESU</name>
<sequence length="160" mass="17198">MAKIVGAFICLVIVAMDVMAGILGIEAEIEQNKVKHLRLWIFECKEPSEQAFKLGLGAAALLGLAHVIANLLGGCNCICSQEELEKASPSRQLSVACLIFTWIIFAVGLSMLVIGTLSNRKSRASCGFTHHHFLSIGGILCFVHGLFSVSFYVSTTANLS</sequence>
<feature type="transmembrane region" description="Helical" evidence="7">
    <location>
        <begin position="133"/>
        <end position="153"/>
    </location>
</feature>
<gene>
    <name evidence="9" type="ORF">CFP56_019289</name>
</gene>
<dbReference type="EMBL" id="PKMF04000300">
    <property type="protein sequence ID" value="KAK7838701.1"/>
    <property type="molecule type" value="Genomic_DNA"/>
</dbReference>
<accession>A0AAW0KKZ6</accession>
<dbReference type="Pfam" id="PF06749">
    <property type="entry name" value="DUF1218"/>
    <property type="match status" value="1"/>
</dbReference>
<evidence type="ECO:0000256" key="7">
    <source>
        <dbReference type="SAM" id="Phobius"/>
    </source>
</evidence>
<dbReference type="InterPro" id="IPR009606">
    <property type="entry name" value="DEAL/Modifying_wall_lignin1/2"/>
</dbReference>
<comment type="subcellular location">
    <subcellularLocation>
        <location evidence="1">Endomembrane system</location>
        <topology evidence="1">Multi-pass membrane protein</topology>
    </subcellularLocation>
</comment>
<keyword evidence="10" id="KW-1185">Reference proteome</keyword>
<dbReference type="AlphaFoldDB" id="A0AAW0KKZ6"/>
<evidence type="ECO:0000313" key="9">
    <source>
        <dbReference type="EMBL" id="KAK7838701.1"/>
    </source>
</evidence>
<proteinExistence type="inferred from homology"/>
<evidence type="ECO:0000256" key="2">
    <source>
        <dbReference type="ARBA" id="ARBA00022692"/>
    </source>
</evidence>
<protein>
    <submittedName>
        <fullName evidence="9">Uncharacterized protein</fullName>
    </submittedName>
</protein>
<feature type="transmembrane region" description="Helical" evidence="7">
    <location>
        <begin position="51"/>
        <end position="72"/>
    </location>
</feature>
<dbReference type="GO" id="GO:0012505">
    <property type="term" value="C:endomembrane system"/>
    <property type="evidence" value="ECO:0007669"/>
    <property type="project" value="UniProtKB-SubCell"/>
</dbReference>
<keyword evidence="5 7" id="KW-0472">Membrane</keyword>
<comment type="similarity">
    <text evidence="6">Belongs to the DESIGUAL family.</text>
</comment>
<keyword evidence="2 7" id="KW-0812">Transmembrane</keyword>
<keyword evidence="4 7" id="KW-1133">Transmembrane helix</keyword>
<feature type="transmembrane region" description="Helical" evidence="7">
    <location>
        <begin position="93"/>
        <end position="113"/>
    </location>
</feature>
<organism evidence="9 10">
    <name type="scientific">Quercus suber</name>
    <name type="common">Cork oak</name>
    <dbReference type="NCBI Taxonomy" id="58331"/>
    <lineage>
        <taxon>Eukaryota</taxon>
        <taxon>Viridiplantae</taxon>
        <taxon>Streptophyta</taxon>
        <taxon>Embryophyta</taxon>
        <taxon>Tracheophyta</taxon>
        <taxon>Spermatophyta</taxon>
        <taxon>Magnoliopsida</taxon>
        <taxon>eudicotyledons</taxon>
        <taxon>Gunneridae</taxon>
        <taxon>Pentapetalae</taxon>
        <taxon>rosids</taxon>
        <taxon>fabids</taxon>
        <taxon>Fagales</taxon>
        <taxon>Fagaceae</taxon>
        <taxon>Quercus</taxon>
    </lineage>
</organism>
<evidence type="ECO:0000256" key="5">
    <source>
        <dbReference type="ARBA" id="ARBA00023136"/>
    </source>
</evidence>
<reference evidence="9 10" key="1">
    <citation type="journal article" date="2018" name="Sci. Data">
        <title>The draft genome sequence of cork oak.</title>
        <authorList>
            <person name="Ramos A.M."/>
            <person name="Usie A."/>
            <person name="Barbosa P."/>
            <person name="Barros P.M."/>
            <person name="Capote T."/>
            <person name="Chaves I."/>
            <person name="Simoes F."/>
            <person name="Abreu I."/>
            <person name="Carrasquinho I."/>
            <person name="Faro C."/>
            <person name="Guimaraes J.B."/>
            <person name="Mendonca D."/>
            <person name="Nobrega F."/>
            <person name="Rodrigues L."/>
            <person name="Saibo N.J.M."/>
            <person name="Varela M.C."/>
            <person name="Egas C."/>
            <person name="Matos J."/>
            <person name="Miguel C.M."/>
            <person name="Oliveira M.M."/>
            <person name="Ricardo C.P."/>
            <person name="Goncalves S."/>
        </authorList>
    </citation>
    <scope>NUCLEOTIDE SEQUENCE [LARGE SCALE GENOMIC DNA]</scope>
    <source>
        <strain evidence="10">cv. HL8</strain>
    </source>
</reference>
<keyword evidence="3 8" id="KW-0732">Signal</keyword>
<feature type="signal peptide" evidence="8">
    <location>
        <begin position="1"/>
        <end position="20"/>
    </location>
</feature>
<evidence type="ECO:0000313" key="10">
    <source>
        <dbReference type="Proteomes" id="UP000237347"/>
    </source>
</evidence>
<dbReference type="PANTHER" id="PTHR31769">
    <property type="entry name" value="OS07G0462200 PROTEIN-RELATED"/>
    <property type="match status" value="1"/>
</dbReference>
<dbReference type="Gramene" id="rna-CFP56_33090">
    <property type="protein sequence ID" value="cds-POE87206.1"/>
    <property type="gene ID" value="gene-CFP56_33090"/>
</dbReference>